<feature type="modified residue" description="O-(phosphoribosyl dephospho-coenzyme A)serine" evidence="4 6">
    <location>
        <position position="30"/>
    </location>
</feature>
<comment type="function">
    <text evidence="4">Subunit of malonate decarboxylase, it is an acyl carrier protein to which acetyl and malonyl thioester residues are bound via a 2'-(5''-phosphoribosyl)-3'-dephospho-CoA prosthetic group and turn over during the catalytic mechanism.</text>
</comment>
<dbReference type="Pfam" id="PF06857">
    <property type="entry name" value="ACP"/>
    <property type="match status" value="1"/>
</dbReference>
<dbReference type="EMBL" id="CAAGWG010000005">
    <property type="protein sequence ID" value="VGC97336.1"/>
    <property type="molecule type" value="Genomic_DNA"/>
</dbReference>
<reference evidence="8 11" key="2">
    <citation type="submission" date="2018-10" db="EMBL/GenBank/DDBJ databases">
        <authorList>
            <person name="Vanduin D."/>
            <person name="Fouts D."/>
            <person name="Wright M."/>
            <person name="Sutton G."/>
            <person name="Nguyen K."/>
            <person name="Kreiswirth B."/>
            <person name="Chen L."/>
            <person name="Rojas L."/>
            <person name="Hujer A."/>
            <person name="Hujer K."/>
            <person name="Bonomo R."/>
            <person name="Adams M."/>
        </authorList>
    </citation>
    <scope>NUCLEOTIDE SEQUENCE [LARGE SCALE GENOMIC DNA]</scope>
    <source>
        <strain evidence="8 11">CRK0165</strain>
    </source>
</reference>
<evidence type="ECO:0000313" key="12">
    <source>
        <dbReference type="Proteomes" id="UP000294876"/>
    </source>
</evidence>
<evidence type="ECO:0000256" key="3">
    <source>
        <dbReference type="ARBA" id="ARBA00022553"/>
    </source>
</evidence>
<dbReference type="Proteomes" id="UP000294876">
    <property type="component" value="Unassembled WGS sequence"/>
</dbReference>
<evidence type="ECO:0000313" key="7">
    <source>
        <dbReference type="EMBL" id="PVU63880.1"/>
    </source>
</evidence>
<name>A0A231WT22_KLEPN</name>
<evidence type="ECO:0000256" key="2">
    <source>
        <dbReference type="ARBA" id="ARBA00022490"/>
    </source>
</evidence>
<keyword evidence="3 4" id="KW-0597">Phosphoprotein</keyword>
<comment type="similarity">
    <text evidence="4">Belongs to the MdcC family.</text>
</comment>
<comment type="caution">
    <text evidence="8">The sequence shown here is derived from an EMBL/GenBank/DDBJ whole genome shotgun (WGS) entry which is preliminary data.</text>
</comment>
<evidence type="ECO:0000313" key="9">
    <source>
        <dbReference type="EMBL" id="VGC97336.1"/>
    </source>
</evidence>
<dbReference type="InterPro" id="IPR023439">
    <property type="entry name" value="Mal_deCO2ase/Cit_lyase_ACP"/>
</dbReference>
<dbReference type="KEGG" id="kpb:FH42_14165"/>
<dbReference type="GO" id="GO:0005737">
    <property type="term" value="C:cytoplasm"/>
    <property type="evidence" value="ECO:0007669"/>
    <property type="project" value="UniProtKB-SubCell"/>
</dbReference>
<dbReference type="Proteomes" id="UP000245817">
    <property type="component" value="Unassembled WGS sequence"/>
</dbReference>
<dbReference type="InterPro" id="IPR009662">
    <property type="entry name" value="Malonate_deCO2ase_dsu"/>
</dbReference>
<evidence type="ECO:0000256" key="4">
    <source>
        <dbReference type="HAMAP-Rule" id="MF_00710"/>
    </source>
</evidence>
<evidence type="ECO:0000313" key="8">
    <source>
        <dbReference type="EMBL" id="ROH03383.1"/>
    </source>
</evidence>
<keyword evidence="2 4" id="KW-0963">Cytoplasm</keyword>
<evidence type="ECO:0000256" key="1">
    <source>
        <dbReference type="ARBA" id="ARBA00004496"/>
    </source>
</evidence>
<dbReference type="AlphaFoldDB" id="A0A231WT22"/>
<dbReference type="GO" id="GO:0000036">
    <property type="term" value="F:acyl carrier activity"/>
    <property type="evidence" value="ECO:0007669"/>
    <property type="project" value="UniProtKB-UniRule"/>
</dbReference>
<evidence type="ECO:0000313" key="10">
    <source>
        <dbReference type="Proteomes" id="UP000245817"/>
    </source>
</evidence>
<comment type="subcellular location">
    <subcellularLocation>
        <location evidence="1 4">Cytoplasm</location>
    </subcellularLocation>
</comment>
<reference evidence="7 10" key="1">
    <citation type="submission" date="2017-09" db="EMBL/GenBank/DDBJ databases">
        <title>Molecular Epidemiology of Livestock-Associated Methicillin Resistant Staphylococcus aureus (LA-MRSA) and Extended-Spectrum Beta-Lactamase (ESBL)-Producing Enterobacteriaceae in Pigs and Exposed Workers in Cameroon and South Africa.</title>
        <authorList>
            <person name="Founou L."/>
            <person name="Founou R.C."/>
            <person name="Allam M."/>
            <person name="Ismail A."/>
            <person name="Essack S.Y."/>
        </authorList>
    </citation>
    <scope>NUCLEOTIDE SEQUENCE [LARGE SCALE GENOMIC DNA]</scope>
    <source>
        <strain evidence="7 10">HH516E4IA</strain>
    </source>
</reference>
<dbReference type="Proteomes" id="UP000283322">
    <property type="component" value="Unassembled WGS sequence"/>
</dbReference>
<protein>
    <recommendedName>
        <fullName evidence="4 5">Malonate decarboxylase acyl carrier protein</fullName>
    </recommendedName>
    <alternativeName>
        <fullName evidence="4">Malonate decarboxylase subunit delta</fullName>
    </alternativeName>
</protein>
<comment type="PTM">
    <text evidence="4 6">Covalently binds the prosthetic group of malonate decarboxylase.</text>
</comment>
<sequence length="110" mass="11867">MALHQISHHFSGTHERASLQQTVHCGVVGSGDLEILLEPKALAGGIEVSICTPVTGFDHIWEIVLKRFLDSGPLGNMQVSINDNNATPAVVALRIQQALQQAMPGETHHE</sequence>
<evidence type="ECO:0000256" key="6">
    <source>
        <dbReference type="PIRSR" id="PIRSR609662-50"/>
    </source>
</evidence>
<evidence type="ECO:0000256" key="5">
    <source>
        <dbReference type="NCBIfam" id="TIGR03130"/>
    </source>
</evidence>
<dbReference type="EMBL" id="MPYG04000029">
    <property type="protein sequence ID" value="ROH03383.1"/>
    <property type="molecule type" value="Genomic_DNA"/>
</dbReference>
<evidence type="ECO:0000313" key="11">
    <source>
        <dbReference type="Proteomes" id="UP000283322"/>
    </source>
</evidence>
<dbReference type="HAMAP" id="MF_00710">
    <property type="entry name" value="Malonate_deCO2ase_dsu"/>
    <property type="match status" value="1"/>
</dbReference>
<dbReference type="RefSeq" id="WP_004174180.1">
    <property type="nucleotide sequence ID" value="NZ_AP019665.1"/>
</dbReference>
<reference evidence="9 12" key="3">
    <citation type="submission" date="2019-03" db="EMBL/GenBank/DDBJ databases">
        <authorList>
            <consortium name="Pathogen Informatics"/>
        </authorList>
    </citation>
    <scope>NUCLEOTIDE SEQUENCE [LARGE SCALE GENOMIC DNA]</scope>
    <source>
        <strain evidence="9 12">5012STDY7312589</strain>
    </source>
</reference>
<dbReference type="NCBIfam" id="TIGR03130">
    <property type="entry name" value="malonate_delta"/>
    <property type="match status" value="1"/>
</dbReference>
<gene>
    <name evidence="4 8" type="primary">mdcC</name>
    <name evidence="9" type="synonym">mdcC_2</name>
    <name evidence="8" type="ORF">BL124_00003355</name>
    <name evidence="7" type="ORF">CP554_05010</name>
    <name evidence="9" type="ORF">SAMEA104567804_01978</name>
</gene>
<dbReference type="EMBL" id="PCFF01000003">
    <property type="protein sequence ID" value="PVU63880.1"/>
    <property type="molecule type" value="Genomic_DNA"/>
</dbReference>
<organism evidence="8 11">
    <name type="scientific">Klebsiella pneumoniae</name>
    <dbReference type="NCBI Taxonomy" id="573"/>
    <lineage>
        <taxon>Bacteria</taxon>
        <taxon>Pseudomonadati</taxon>
        <taxon>Pseudomonadota</taxon>
        <taxon>Gammaproteobacteria</taxon>
        <taxon>Enterobacterales</taxon>
        <taxon>Enterobacteriaceae</taxon>
        <taxon>Klebsiella/Raoultella group</taxon>
        <taxon>Klebsiella</taxon>
        <taxon>Klebsiella pneumoniae complex</taxon>
    </lineage>
</organism>
<proteinExistence type="inferred from homology"/>
<accession>A0A231WT22</accession>